<evidence type="ECO:0000256" key="1">
    <source>
        <dbReference type="SAM" id="MobiDB-lite"/>
    </source>
</evidence>
<feature type="compositionally biased region" description="Basic and acidic residues" evidence="1">
    <location>
        <begin position="105"/>
        <end position="118"/>
    </location>
</feature>
<evidence type="ECO:0000313" key="2">
    <source>
        <dbReference type="EMBL" id="KAH0449168.1"/>
    </source>
</evidence>
<protein>
    <submittedName>
        <fullName evidence="2">Uncharacterized protein</fullName>
    </submittedName>
</protein>
<comment type="caution">
    <text evidence="2">The sequence shown here is derived from an EMBL/GenBank/DDBJ whole genome shotgun (WGS) entry which is preliminary data.</text>
</comment>
<feature type="compositionally biased region" description="Basic and acidic residues" evidence="1">
    <location>
        <begin position="85"/>
        <end position="96"/>
    </location>
</feature>
<organism evidence="2 3">
    <name type="scientific">Dendrobium chrysotoxum</name>
    <name type="common">Orchid</name>
    <dbReference type="NCBI Taxonomy" id="161865"/>
    <lineage>
        <taxon>Eukaryota</taxon>
        <taxon>Viridiplantae</taxon>
        <taxon>Streptophyta</taxon>
        <taxon>Embryophyta</taxon>
        <taxon>Tracheophyta</taxon>
        <taxon>Spermatophyta</taxon>
        <taxon>Magnoliopsida</taxon>
        <taxon>Liliopsida</taxon>
        <taxon>Asparagales</taxon>
        <taxon>Orchidaceae</taxon>
        <taxon>Epidendroideae</taxon>
        <taxon>Malaxideae</taxon>
        <taxon>Dendrobiinae</taxon>
        <taxon>Dendrobium</taxon>
    </lineage>
</organism>
<keyword evidence="3" id="KW-1185">Reference proteome</keyword>
<gene>
    <name evidence="2" type="ORF">IEQ34_022968</name>
</gene>
<feature type="compositionally biased region" description="Basic and acidic residues" evidence="1">
    <location>
        <begin position="126"/>
        <end position="136"/>
    </location>
</feature>
<name>A0AAV7G0J1_DENCH</name>
<dbReference type="AlphaFoldDB" id="A0AAV7G0J1"/>
<feature type="compositionally biased region" description="Basic and acidic residues" evidence="1">
    <location>
        <begin position="14"/>
        <end position="33"/>
    </location>
</feature>
<evidence type="ECO:0000313" key="3">
    <source>
        <dbReference type="Proteomes" id="UP000775213"/>
    </source>
</evidence>
<dbReference type="Proteomes" id="UP000775213">
    <property type="component" value="Unassembled WGS sequence"/>
</dbReference>
<accession>A0AAV7G0J1</accession>
<proteinExistence type="predicted"/>
<feature type="region of interest" description="Disordered" evidence="1">
    <location>
        <begin position="1"/>
        <end position="35"/>
    </location>
</feature>
<sequence length="227" mass="25391">MTPPAMLTSAPVGLERKAKTEQRASMEAEEVKRTKQGMFAAAATGRKEEVMEISMMREETGGEQVEMKEGSRSAERRRASIWRKKGSEDGGKREGSRGLIGKSRRREDGREDKRRDSAADMVGRTARRETEMRRSESAQARRTKGTRWPMPELGRRRTRGRQIIARTIATKTMQGLHTVAQLRRFVLRGTRSGARGAVCPTRIEGVVVFLDTLAAGLARDGNFADSR</sequence>
<reference evidence="2 3" key="1">
    <citation type="journal article" date="2021" name="Hortic Res">
        <title>Chromosome-scale assembly of the Dendrobium chrysotoxum genome enhances the understanding of orchid evolution.</title>
        <authorList>
            <person name="Zhang Y."/>
            <person name="Zhang G.Q."/>
            <person name="Zhang D."/>
            <person name="Liu X.D."/>
            <person name="Xu X.Y."/>
            <person name="Sun W.H."/>
            <person name="Yu X."/>
            <person name="Zhu X."/>
            <person name="Wang Z.W."/>
            <person name="Zhao X."/>
            <person name="Zhong W.Y."/>
            <person name="Chen H."/>
            <person name="Yin W.L."/>
            <person name="Huang T."/>
            <person name="Niu S.C."/>
            <person name="Liu Z.J."/>
        </authorList>
    </citation>
    <scope>NUCLEOTIDE SEQUENCE [LARGE SCALE GENOMIC DNA]</scope>
    <source>
        <strain evidence="2">Lindl</strain>
    </source>
</reference>
<dbReference type="EMBL" id="JAGFBR010000019">
    <property type="protein sequence ID" value="KAH0449168.1"/>
    <property type="molecule type" value="Genomic_DNA"/>
</dbReference>
<feature type="compositionally biased region" description="Basic and acidic residues" evidence="1">
    <location>
        <begin position="57"/>
        <end position="78"/>
    </location>
</feature>
<feature type="region of interest" description="Disordered" evidence="1">
    <location>
        <begin position="57"/>
        <end position="159"/>
    </location>
</feature>